<dbReference type="EMBL" id="JAGTXO010000011">
    <property type="protein sequence ID" value="KAG8465205.1"/>
    <property type="molecule type" value="Genomic_DNA"/>
</dbReference>
<keyword evidence="3" id="KW-1185">Reference proteome</keyword>
<organism evidence="2 3">
    <name type="scientific">Diacronema lutheri</name>
    <name type="common">Unicellular marine alga</name>
    <name type="synonym">Monochrysis lutheri</name>
    <dbReference type="NCBI Taxonomy" id="2081491"/>
    <lineage>
        <taxon>Eukaryota</taxon>
        <taxon>Haptista</taxon>
        <taxon>Haptophyta</taxon>
        <taxon>Pavlovophyceae</taxon>
        <taxon>Pavlovales</taxon>
        <taxon>Pavlovaceae</taxon>
        <taxon>Diacronema</taxon>
    </lineage>
</organism>
<feature type="region of interest" description="Disordered" evidence="1">
    <location>
        <begin position="152"/>
        <end position="183"/>
    </location>
</feature>
<dbReference type="Proteomes" id="UP000751190">
    <property type="component" value="Unassembled WGS sequence"/>
</dbReference>
<feature type="compositionally biased region" description="Low complexity" evidence="1">
    <location>
        <begin position="163"/>
        <end position="176"/>
    </location>
</feature>
<evidence type="ECO:0000313" key="2">
    <source>
        <dbReference type="EMBL" id="KAG8465205.1"/>
    </source>
</evidence>
<reference evidence="2" key="1">
    <citation type="submission" date="2021-05" db="EMBL/GenBank/DDBJ databases">
        <title>The genome of the haptophyte Pavlova lutheri (Diacronema luteri, Pavlovales) - a model for lipid biosynthesis in eukaryotic algae.</title>
        <authorList>
            <person name="Hulatt C.J."/>
            <person name="Posewitz M.C."/>
        </authorList>
    </citation>
    <scope>NUCLEOTIDE SEQUENCE</scope>
    <source>
        <strain evidence="2">NIVA-4/92</strain>
    </source>
</reference>
<dbReference type="AlphaFoldDB" id="A0A8J5XTL7"/>
<accession>A0A8J5XTL7</accession>
<proteinExistence type="predicted"/>
<protein>
    <submittedName>
        <fullName evidence="2">Uncharacterized protein</fullName>
    </submittedName>
</protein>
<evidence type="ECO:0000256" key="1">
    <source>
        <dbReference type="SAM" id="MobiDB-lite"/>
    </source>
</evidence>
<name>A0A8J5XTL7_DIALT</name>
<evidence type="ECO:0000313" key="3">
    <source>
        <dbReference type="Proteomes" id="UP000751190"/>
    </source>
</evidence>
<gene>
    <name evidence="2" type="ORF">KFE25_012568</name>
</gene>
<comment type="caution">
    <text evidence="2">The sequence shown here is derived from an EMBL/GenBank/DDBJ whole genome shotgun (WGS) entry which is preliminary data.</text>
</comment>
<sequence>MGDRWTPHPRQTPTAQAIVQRVRRGPVVVKAAQLAPSQYASQYALTRAAAAEYGDGHDDAWAAAPAPAALHGPPRPRPFPRTDLRRLQLLGMLDAMVNAAQPPPMHALYEVLSTLERFHAERGAPPHPAPMETTARATLAERVGWPQATCAVQRPSAPAVGVRSGSGPGARPASASGGRGRLR</sequence>